<dbReference type="PANTHER" id="PTHR30269:SF37">
    <property type="entry name" value="MEMBRANE TRANSPORTER PROTEIN"/>
    <property type="match status" value="1"/>
</dbReference>
<evidence type="ECO:0000256" key="4">
    <source>
        <dbReference type="ARBA" id="ARBA00022475"/>
    </source>
</evidence>
<evidence type="ECO:0000256" key="3">
    <source>
        <dbReference type="ARBA" id="ARBA00022448"/>
    </source>
</evidence>
<feature type="transmembrane region" description="Helical" evidence="8">
    <location>
        <begin position="226"/>
        <end position="244"/>
    </location>
</feature>
<proteinExistence type="inferred from homology"/>
<dbReference type="InterPro" id="IPR002781">
    <property type="entry name" value="TM_pro_TauE-like"/>
</dbReference>
<keyword evidence="6 8" id="KW-1133">Transmembrane helix</keyword>
<keyword evidence="4 8" id="KW-1003">Cell membrane</keyword>
<dbReference type="AlphaFoldDB" id="A0A1N6EI30"/>
<feature type="transmembrane region" description="Helical" evidence="8">
    <location>
        <begin position="95"/>
        <end position="114"/>
    </location>
</feature>
<dbReference type="EMBL" id="FSRQ01000001">
    <property type="protein sequence ID" value="SIN82693.1"/>
    <property type="molecule type" value="Genomic_DNA"/>
</dbReference>
<evidence type="ECO:0000256" key="6">
    <source>
        <dbReference type="ARBA" id="ARBA00022989"/>
    </source>
</evidence>
<evidence type="ECO:0000313" key="9">
    <source>
        <dbReference type="EMBL" id="SIN82693.1"/>
    </source>
</evidence>
<dbReference type="OrthoDB" id="668749at2"/>
<evidence type="ECO:0000256" key="5">
    <source>
        <dbReference type="ARBA" id="ARBA00022692"/>
    </source>
</evidence>
<dbReference type="PANTHER" id="PTHR30269">
    <property type="entry name" value="TRANSMEMBRANE PROTEIN YFCA"/>
    <property type="match status" value="1"/>
</dbReference>
<dbReference type="STRING" id="59733.SAMN05421769_0394"/>
<feature type="transmembrane region" description="Helical" evidence="8">
    <location>
        <begin position="5"/>
        <end position="22"/>
    </location>
</feature>
<keyword evidence="7 8" id="KW-0472">Membrane</keyword>
<feature type="transmembrane region" description="Helical" evidence="8">
    <location>
        <begin position="126"/>
        <end position="146"/>
    </location>
</feature>
<comment type="similarity">
    <text evidence="2 8">Belongs to the 4-toluene sulfonate uptake permease (TSUP) (TC 2.A.102) family.</text>
</comment>
<dbReference type="InterPro" id="IPR052017">
    <property type="entry name" value="TSUP"/>
</dbReference>
<evidence type="ECO:0000256" key="7">
    <source>
        <dbReference type="ARBA" id="ARBA00023136"/>
    </source>
</evidence>
<keyword evidence="3" id="KW-0813">Transport</keyword>
<reference evidence="10" key="1">
    <citation type="submission" date="2016-12" db="EMBL/GenBank/DDBJ databases">
        <authorList>
            <person name="Varghese N."/>
            <person name="Submissions S."/>
        </authorList>
    </citation>
    <scope>NUCLEOTIDE SEQUENCE [LARGE SCALE GENOMIC DNA]</scope>
    <source>
        <strain evidence="10">DSM 16779</strain>
    </source>
</reference>
<sequence>MEFIYIYIFVVSFVATLVRSTFGFGESLVAVPLFILFIPLEIAVPLSVLISILVALVVVVQDHQQIHFNSAKWLILFAVLGIPIGLLILLYGNEFWVKIGLGLLIIFNSLYAIFGKKQLSLKTDSMLWLFICGFTSGILGGAYGVNGPPLVVYGNLRNWSAKHFRATLQAYFLPASFIAAIGYFTKGLITLEVLKYFLVSLPAVFPAIFLGRYLNHKIKDKSFFKYVYWGLIAVGSFLIINSLLTK</sequence>
<feature type="transmembrane region" description="Helical" evidence="8">
    <location>
        <begin position="71"/>
        <end position="89"/>
    </location>
</feature>
<evidence type="ECO:0000313" key="10">
    <source>
        <dbReference type="Proteomes" id="UP000184782"/>
    </source>
</evidence>
<protein>
    <recommendedName>
        <fullName evidence="8">Probable membrane transporter protein</fullName>
    </recommendedName>
</protein>
<dbReference type="RefSeq" id="WP_074228305.1">
    <property type="nucleotide sequence ID" value="NZ_FSRQ01000001.1"/>
</dbReference>
<accession>A0A1N6EI30</accession>
<dbReference type="Pfam" id="PF01925">
    <property type="entry name" value="TauE"/>
    <property type="match status" value="1"/>
</dbReference>
<evidence type="ECO:0000256" key="8">
    <source>
        <dbReference type="RuleBase" id="RU363041"/>
    </source>
</evidence>
<keyword evidence="5 8" id="KW-0812">Transmembrane</keyword>
<comment type="subcellular location">
    <subcellularLocation>
        <location evidence="1 8">Cell membrane</location>
        <topology evidence="1 8">Multi-pass membrane protein</topology>
    </subcellularLocation>
</comment>
<dbReference type="GO" id="GO:0005886">
    <property type="term" value="C:plasma membrane"/>
    <property type="evidence" value="ECO:0007669"/>
    <property type="project" value="UniProtKB-SubCell"/>
</dbReference>
<organism evidence="9 10">
    <name type="scientific">Chryseobacterium scophthalmum</name>
    <dbReference type="NCBI Taxonomy" id="59733"/>
    <lineage>
        <taxon>Bacteria</taxon>
        <taxon>Pseudomonadati</taxon>
        <taxon>Bacteroidota</taxon>
        <taxon>Flavobacteriia</taxon>
        <taxon>Flavobacteriales</taxon>
        <taxon>Weeksellaceae</taxon>
        <taxon>Chryseobacterium group</taxon>
        <taxon>Chryseobacterium</taxon>
    </lineage>
</organism>
<feature type="transmembrane region" description="Helical" evidence="8">
    <location>
        <begin position="196"/>
        <end position="214"/>
    </location>
</feature>
<dbReference type="Proteomes" id="UP000184782">
    <property type="component" value="Unassembled WGS sequence"/>
</dbReference>
<feature type="transmembrane region" description="Helical" evidence="8">
    <location>
        <begin position="34"/>
        <end position="59"/>
    </location>
</feature>
<gene>
    <name evidence="9" type="ORF">SAMN05421769_0394</name>
</gene>
<keyword evidence="10" id="KW-1185">Reference proteome</keyword>
<feature type="transmembrane region" description="Helical" evidence="8">
    <location>
        <begin position="166"/>
        <end position="184"/>
    </location>
</feature>
<evidence type="ECO:0000256" key="1">
    <source>
        <dbReference type="ARBA" id="ARBA00004651"/>
    </source>
</evidence>
<evidence type="ECO:0000256" key="2">
    <source>
        <dbReference type="ARBA" id="ARBA00009142"/>
    </source>
</evidence>
<name>A0A1N6EI30_9FLAO</name>